<evidence type="ECO:0000256" key="7">
    <source>
        <dbReference type="SAM" id="Phobius"/>
    </source>
</evidence>
<organism evidence="9 10">
    <name type="scientific">Turnera subulata</name>
    <dbReference type="NCBI Taxonomy" id="218843"/>
    <lineage>
        <taxon>Eukaryota</taxon>
        <taxon>Viridiplantae</taxon>
        <taxon>Streptophyta</taxon>
        <taxon>Embryophyta</taxon>
        <taxon>Tracheophyta</taxon>
        <taxon>Spermatophyta</taxon>
        <taxon>Magnoliopsida</taxon>
        <taxon>eudicotyledons</taxon>
        <taxon>Gunneridae</taxon>
        <taxon>Pentapetalae</taxon>
        <taxon>rosids</taxon>
        <taxon>fabids</taxon>
        <taxon>Malpighiales</taxon>
        <taxon>Passifloraceae</taxon>
        <taxon>Turnera</taxon>
    </lineage>
</organism>
<keyword evidence="3" id="KW-0256">Endoplasmic reticulum</keyword>
<comment type="caution">
    <text evidence="9">The sequence shown here is derived from an EMBL/GenBank/DDBJ whole genome shotgun (WGS) entry which is preliminary data.</text>
</comment>
<keyword evidence="2 7" id="KW-0812">Transmembrane</keyword>
<dbReference type="AlphaFoldDB" id="A0A9Q0F4W9"/>
<dbReference type="InterPro" id="IPR009617">
    <property type="entry name" value="Seipin"/>
</dbReference>
<dbReference type="CDD" id="cd23995">
    <property type="entry name" value="Seipin_BSCL2_like"/>
    <property type="match status" value="1"/>
</dbReference>
<proteinExistence type="predicted"/>
<dbReference type="PANTHER" id="PTHR21212">
    <property type="entry name" value="BERNARDINELLI-SEIP CONGENITAL LIPODYSTROPHY 2 HOMOLOG BSCL2 PROTEIN"/>
    <property type="match status" value="1"/>
</dbReference>
<dbReference type="GO" id="GO:0006396">
    <property type="term" value="P:RNA processing"/>
    <property type="evidence" value="ECO:0007669"/>
    <property type="project" value="InterPro"/>
</dbReference>
<comment type="subcellular location">
    <subcellularLocation>
        <location evidence="1">Endoplasmic reticulum membrane</location>
        <topology evidence="1">Multi-pass membrane protein</topology>
    </subcellularLocation>
</comment>
<dbReference type="Proteomes" id="UP001141552">
    <property type="component" value="Unassembled WGS sequence"/>
</dbReference>
<keyword evidence="6 7" id="KW-0472">Membrane</keyword>
<reference evidence="9" key="2">
    <citation type="journal article" date="2023" name="Plants (Basel)">
        <title>Annotation of the Turnera subulata (Passifloraceae) Draft Genome Reveals the S-Locus Evolved after the Divergence of Turneroideae from Passifloroideae in a Stepwise Manner.</title>
        <authorList>
            <person name="Henning P.M."/>
            <person name="Roalson E.H."/>
            <person name="Mir W."/>
            <person name="McCubbin A.G."/>
            <person name="Shore J.S."/>
        </authorList>
    </citation>
    <scope>NUCLEOTIDE SEQUENCE</scope>
    <source>
        <strain evidence="9">F60SS</strain>
    </source>
</reference>
<protein>
    <recommendedName>
        <fullName evidence="8">A to I editase domain-containing protein</fullName>
    </recommendedName>
</protein>
<dbReference type="PROSITE" id="PS50141">
    <property type="entry name" value="A_DEAMIN_EDITASE"/>
    <property type="match status" value="1"/>
</dbReference>
<keyword evidence="4 7" id="KW-1133">Transmembrane helix</keyword>
<evidence type="ECO:0000256" key="2">
    <source>
        <dbReference type="ARBA" id="ARBA00022692"/>
    </source>
</evidence>
<keyword evidence="5" id="KW-0443">Lipid metabolism</keyword>
<dbReference type="OrthoDB" id="3990054at2759"/>
<keyword evidence="10" id="KW-1185">Reference proteome</keyword>
<feature type="transmembrane region" description="Helical" evidence="7">
    <location>
        <begin position="26"/>
        <end position="45"/>
    </location>
</feature>
<feature type="non-terminal residue" evidence="9">
    <location>
        <position position="411"/>
    </location>
</feature>
<reference evidence="9" key="1">
    <citation type="submission" date="2022-02" db="EMBL/GenBank/DDBJ databases">
        <authorList>
            <person name="Henning P.M."/>
            <person name="McCubbin A.G."/>
            <person name="Shore J.S."/>
        </authorList>
    </citation>
    <scope>NUCLEOTIDE SEQUENCE</scope>
    <source>
        <strain evidence="9">F60SS</strain>
        <tissue evidence="9">Leaves</tissue>
    </source>
</reference>
<evidence type="ECO:0000313" key="9">
    <source>
        <dbReference type="EMBL" id="KAJ4824139.1"/>
    </source>
</evidence>
<dbReference type="InterPro" id="IPR002466">
    <property type="entry name" value="A_deamin"/>
</dbReference>
<feature type="transmembrane region" description="Helical" evidence="7">
    <location>
        <begin position="294"/>
        <end position="317"/>
    </location>
</feature>
<dbReference type="GO" id="GO:0006629">
    <property type="term" value="P:lipid metabolic process"/>
    <property type="evidence" value="ECO:0007669"/>
    <property type="project" value="UniProtKB-KW"/>
</dbReference>
<dbReference type="GO" id="GO:0140042">
    <property type="term" value="P:lipid droplet formation"/>
    <property type="evidence" value="ECO:0007669"/>
    <property type="project" value="UniProtKB-ARBA"/>
</dbReference>
<dbReference type="GO" id="GO:0005789">
    <property type="term" value="C:endoplasmic reticulum membrane"/>
    <property type="evidence" value="ECO:0007669"/>
    <property type="project" value="UniProtKB-SubCell"/>
</dbReference>
<dbReference type="PANTHER" id="PTHR21212:SF5">
    <property type="entry name" value="SEIPIN-1"/>
    <property type="match status" value="1"/>
</dbReference>
<dbReference type="GO" id="GO:0003723">
    <property type="term" value="F:RNA binding"/>
    <property type="evidence" value="ECO:0007669"/>
    <property type="project" value="InterPro"/>
</dbReference>
<evidence type="ECO:0000256" key="5">
    <source>
        <dbReference type="ARBA" id="ARBA00023098"/>
    </source>
</evidence>
<evidence type="ECO:0000256" key="1">
    <source>
        <dbReference type="ARBA" id="ARBA00004477"/>
    </source>
</evidence>
<accession>A0A9Q0F4W9</accession>
<evidence type="ECO:0000256" key="6">
    <source>
        <dbReference type="ARBA" id="ARBA00023136"/>
    </source>
</evidence>
<evidence type="ECO:0000256" key="4">
    <source>
        <dbReference type="ARBA" id="ARBA00022989"/>
    </source>
</evidence>
<feature type="domain" description="A to I editase" evidence="8">
    <location>
        <begin position="73"/>
        <end position="220"/>
    </location>
</feature>
<name>A0A9Q0F4W9_9ROSI</name>
<gene>
    <name evidence="9" type="ORF">Tsubulata_043912</name>
</gene>
<feature type="transmembrane region" description="Helical" evidence="7">
    <location>
        <begin position="81"/>
        <end position="107"/>
    </location>
</feature>
<dbReference type="Pfam" id="PF06775">
    <property type="entry name" value="Seipin"/>
    <property type="match status" value="1"/>
</dbReference>
<evidence type="ECO:0000313" key="10">
    <source>
        <dbReference type="Proteomes" id="UP001141552"/>
    </source>
</evidence>
<evidence type="ECO:0000259" key="8">
    <source>
        <dbReference type="PROSITE" id="PS50141"/>
    </source>
</evidence>
<dbReference type="EMBL" id="JAKUCV010007255">
    <property type="protein sequence ID" value="KAJ4824139.1"/>
    <property type="molecule type" value="Genomic_DNA"/>
</dbReference>
<sequence>MEWNKEEVHYDHGGLVPRILSLQADIIYNFIMAFLSPFIAVFSIARYSYRQAERATATVELAVIKVPLGITRCSMKLLRKIAFGIFGAIHAAVVMVAVMLLAVMLGVCLVQICLEEPVYVRERLLFDYSNVNPTAVFAFGGLDHGIFNRKSQIVAPVGHTFHVSLQLLMPESDYNWQVGVFQLTAQVLTEINGSVKAESSQPCILRFRSLPIRLLRTLIMSVPLTLGIYEETQKISVDMIKFKEGHPRTKAIKVTLVPRAGTLYLPQLYEAEILIKSQLPWTKALVRNWKWTCYVWVSLYMYIVLVLLILCCCRPLIFPLGTVDFSYYQSNNAREYWSTEESKDSIVMEAMDERPEVSDLLRKWQQRRKKRKLASLHGLGDVEETAICSSASTMSLSREEDTGDSESVCFS</sequence>
<dbReference type="GO" id="GO:0004000">
    <property type="term" value="F:adenosine deaminase activity"/>
    <property type="evidence" value="ECO:0007669"/>
    <property type="project" value="InterPro"/>
</dbReference>
<evidence type="ECO:0000256" key="3">
    <source>
        <dbReference type="ARBA" id="ARBA00022824"/>
    </source>
</evidence>